<dbReference type="PROSITE" id="PS51208">
    <property type="entry name" value="AUTOTRANSPORTER"/>
    <property type="match status" value="1"/>
</dbReference>
<organism evidence="3 4">
    <name type="scientific">Akkermansia massiliensis</name>
    <dbReference type="NCBI Taxonomy" id="2927224"/>
    <lineage>
        <taxon>Bacteria</taxon>
        <taxon>Pseudomonadati</taxon>
        <taxon>Verrucomicrobiota</taxon>
        <taxon>Verrucomicrobiia</taxon>
        <taxon>Verrucomicrobiales</taxon>
        <taxon>Akkermansiaceae</taxon>
        <taxon>Akkermansia</taxon>
    </lineage>
</organism>
<evidence type="ECO:0000313" key="2">
    <source>
        <dbReference type="EMBL" id="MCL6658111.1"/>
    </source>
</evidence>
<dbReference type="GeneID" id="84024674"/>
<dbReference type="SMART" id="SM00869">
    <property type="entry name" value="Autotransporter"/>
    <property type="match status" value="1"/>
</dbReference>
<reference evidence="3" key="1">
    <citation type="submission" date="2018-05" db="EMBL/GenBank/DDBJ databases">
        <title>Complete genome sequnece of Akkermansia muciniphila EB-AMDK-40.</title>
        <authorList>
            <person name="Nam Y.-D."/>
            <person name="Chung W.-H."/>
            <person name="Park Y.S."/>
            <person name="Kang J."/>
        </authorList>
    </citation>
    <scope>NUCLEOTIDE SEQUENCE</scope>
    <source>
        <strain evidence="3">EB-AMDK-40</strain>
    </source>
</reference>
<dbReference type="Proteomes" id="UP001202031">
    <property type="component" value="Unassembled WGS sequence"/>
</dbReference>
<evidence type="ECO:0000313" key="5">
    <source>
        <dbReference type="Proteomes" id="UP001202031"/>
    </source>
</evidence>
<reference evidence="2 5" key="2">
    <citation type="submission" date="2022-03" db="EMBL/GenBank/DDBJ databases">
        <title>Taxonomic description of new species and reclassification of some bacterial strains.</title>
        <authorList>
            <person name="Ndongo S."/>
        </authorList>
    </citation>
    <scope>NUCLEOTIDE SEQUENCE [LARGE SCALE GENOMIC DNA]</scope>
    <source>
        <strain evidence="2 5">Marseille-P6666</strain>
    </source>
</reference>
<dbReference type="InterPro" id="IPR036709">
    <property type="entry name" value="Autotransporte_beta_dom_sf"/>
</dbReference>
<dbReference type="EMBL" id="CP029701">
    <property type="protein sequence ID" value="QHV62389.1"/>
    <property type="molecule type" value="Genomic_DNA"/>
</dbReference>
<evidence type="ECO:0000313" key="3">
    <source>
        <dbReference type="EMBL" id="QHV62389.1"/>
    </source>
</evidence>
<evidence type="ECO:0000313" key="4">
    <source>
        <dbReference type="Proteomes" id="UP000642553"/>
    </source>
</evidence>
<keyword evidence="5" id="KW-1185">Reference proteome</keyword>
<name>A0AAE6T9C0_9BACT</name>
<dbReference type="SUPFAM" id="SSF103515">
    <property type="entry name" value="Autotransporter"/>
    <property type="match status" value="1"/>
</dbReference>
<sequence>MEKIAASLLATAGIACAQTYNYDSSSETLVITGKGNTVADRITLEGPITPGSTVPGTSEIFGDTKEIILKDVWTSPDSIRIKYVEPTSEGNNTTLKLENSRLGASGDFDKGGTGLILILDSQSSLELYGNRLTNTIRIENQGNIRCTNGTVSASSYLWDNKTTTGSSGVLGGSGYYSFGNVSSIETNKDFGLIKTSGQITDLEISGIYTVDGNSAKTIDDDSYIVGVNTSSSSDGQAMTISGSLTINAKQGTGIGILANQLGSDDVSLKNNYSGQIYVTAKDAFGVKVGKNAAKDPSAAGDIYSLSVGELDIESTITSGSTQGEATGIYAKSVKRDLTANAITVKGYTNATGIHLTEGGRNLTISDMQVSAGISGNAAGIIAAPGRDNPVSTAGNLENIRIDNLEVSGGADATGIFANSITKSGQNENIIGNITVSSENGLANGIFADNADITLGGKILSSSENSNAYGIWTENDLFLKMLDGSEISAIAANENSSAQAIRSKNLYLTFDGSATINGDLMADAGMELNNGGNVVVNGNIEGKHLAAESTIGTVSGKMKFDSVAGLNITASVGSLEIGTSGEDSGYIKVNTVETSANISNAVLVTIENANGNVSFNSVNSATVNNAVGDISATNVTNGLNVGDVGNIRVSGTNVNVLDGKTVSGDIVSTTDLILSNEGSATLTGSVSAGGNRLTINSVFGINSSAATVISAGTLGGAGLRGTINNHYDNIFGFSATDDSSGSLTAATALKGTHDVVSNNISGMIDGDLDPFENTYITVKYVNVGSNVGYEIKKNTYLAEAVATNEFEKALAKTYDDLEYIDGDDAANEAAVTKKRNFAAMVKSGTLGAILPQSVVHSVRMNMDLADIIHLDTLNRTSAAIDGLGAKSSGTEVSGGRFSGITVRNINRFATYGGDENMDGSSDYISGGLVNFEYTAGNTFLAGFGFGGFQAKSSGKGNCGKAETQSLAVNAYTDWRFFGNFDWYFGATYAFGMNKAERMNILNKSKADWNSNLIGVFTGVRYAWKPFADTGFYLKPTIGVNADFLMNPSFTEKSGEERMSAESENYTSVKSLVGIEGTYAFSNGFYFTGRMFYTHEFCDDRYGVNAMLGSSFIRVRGWKMDRDAGVFGAGIGYSITEQWSVYADYAADVSDKVRHNVNMGVTFKF</sequence>
<feature type="domain" description="Autotransporter" evidence="1">
    <location>
        <begin position="888"/>
        <end position="1163"/>
    </location>
</feature>
<dbReference type="EMBL" id="JAMGSI010000002">
    <property type="protein sequence ID" value="MCL6658111.1"/>
    <property type="molecule type" value="Genomic_DNA"/>
</dbReference>
<evidence type="ECO:0000259" key="1">
    <source>
        <dbReference type="PROSITE" id="PS51208"/>
    </source>
</evidence>
<gene>
    <name evidence="3" type="ORF">DMI76_02935</name>
    <name evidence="2" type="ORF">M8N44_12395</name>
</gene>
<dbReference type="Proteomes" id="UP000642553">
    <property type="component" value="Chromosome"/>
</dbReference>
<dbReference type="PROSITE" id="PS51257">
    <property type="entry name" value="PROKAR_LIPOPROTEIN"/>
    <property type="match status" value="1"/>
</dbReference>
<accession>A0AAE6T9C0</accession>
<dbReference type="RefSeq" id="WP_102726651.1">
    <property type="nucleotide sequence ID" value="NZ_CP029701.1"/>
</dbReference>
<dbReference type="Pfam" id="PF03797">
    <property type="entry name" value="Autotransporter"/>
    <property type="match status" value="1"/>
</dbReference>
<dbReference type="AlphaFoldDB" id="A0AAE6T9C0"/>
<proteinExistence type="predicted"/>
<dbReference type="Gene3D" id="2.40.128.130">
    <property type="entry name" value="Autotransporter beta-domain"/>
    <property type="match status" value="1"/>
</dbReference>
<dbReference type="InterPro" id="IPR005546">
    <property type="entry name" value="Autotransporte_beta"/>
</dbReference>
<protein>
    <submittedName>
        <fullName evidence="2">Autotransporter domain-containing protein</fullName>
    </submittedName>
    <submittedName>
        <fullName evidence="3">Autotransporter outer membrane beta-barrel domain-containing protein</fullName>
    </submittedName>
</protein>